<dbReference type="Proteomes" id="UP000039865">
    <property type="component" value="Unassembled WGS sequence"/>
</dbReference>
<keyword evidence="3" id="KW-1133">Transmembrane helix</keyword>
<keyword evidence="1" id="KW-0175">Coiled coil</keyword>
<dbReference type="InParanoid" id="A0A078AFK5"/>
<keyword evidence="3" id="KW-0472">Membrane</keyword>
<feature type="compositionally biased region" description="Polar residues" evidence="2">
    <location>
        <begin position="102"/>
        <end position="119"/>
    </location>
</feature>
<protein>
    <recommendedName>
        <fullName evidence="6">Transmembrane protein</fullName>
    </recommendedName>
</protein>
<proteinExistence type="predicted"/>
<sequence>MLNGHNENNSNRQFYDRAYDQNQDMSWPQQRTGIQSTPALSNDYDYTQKFNMDGTIRPPDQEKVEKLIPDENDIAMDEMRYQQFLLQQQLLLQEIESRKQTQRNPNSLRSARQGSTQRQRSLREGTAQQPLLDQENQQIVQQQQVNNQQMVQENQEVQNLQMQQQNKKRLIVILGISAFLIIGYTLFVVFAVSK</sequence>
<gene>
    <name evidence="4" type="primary">Contig16927.g18033</name>
    <name evidence="4" type="ORF">STYLEM_9619</name>
</gene>
<evidence type="ECO:0008006" key="6">
    <source>
        <dbReference type="Google" id="ProtNLM"/>
    </source>
</evidence>
<evidence type="ECO:0000256" key="2">
    <source>
        <dbReference type="SAM" id="MobiDB-lite"/>
    </source>
</evidence>
<accession>A0A078AFK5</accession>
<dbReference type="EMBL" id="CCKQ01009155">
    <property type="protein sequence ID" value="CDW80616.1"/>
    <property type="molecule type" value="Genomic_DNA"/>
</dbReference>
<feature type="region of interest" description="Disordered" evidence="2">
    <location>
        <begin position="98"/>
        <end position="127"/>
    </location>
</feature>
<reference evidence="4 5" key="1">
    <citation type="submission" date="2014-06" db="EMBL/GenBank/DDBJ databases">
        <authorList>
            <person name="Swart Estienne"/>
        </authorList>
    </citation>
    <scope>NUCLEOTIDE SEQUENCE [LARGE SCALE GENOMIC DNA]</scope>
    <source>
        <strain evidence="4 5">130c</strain>
    </source>
</reference>
<keyword evidence="3" id="KW-0812">Transmembrane</keyword>
<name>A0A078AFK5_STYLE</name>
<evidence type="ECO:0000256" key="3">
    <source>
        <dbReference type="SAM" id="Phobius"/>
    </source>
</evidence>
<organism evidence="4 5">
    <name type="scientific">Stylonychia lemnae</name>
    <name type="common">Ciliate</name>
    <dbReference type="NCBI Taxonomy" id="5949"/>
    <lineage>
        <taxon>Eukaryota</taxon>
        <taxon>Sar</taxon>
        <taxon>Alveolata</taxon>
        <taxon>Ciliophora</taxon>
        <taxon>Intramacronucleata</taxon>
        <taxon>Spirotrichea</taxon>
        <taxon>Stichotrichia</taxon>
        <taxon>Sporadotrichida</taxon>
        <taxon>Oxytrichidae</taxon>
        <taxon>Stylonychinae</taxon>
        <taxon>Stylonychia</taxon>
    </lineage>
</organism>
<feature type="transmembrane region" description="Helical" evidence="3">
    <location>
        <begin position="170"/>
        <end position="192"/>
    </location>
</feature>
<keyword evidence="5" id="KW-1185">Reference proteome</keyword>
<feature type="coiled-coil region" evidence="1">
    <location>
        <begin position="140"/>
        <end position="170"/>
    </location>
</feature>
<evidence type="ECO:0000313" key="4">
    <source>
        <dbReference type="EMBL" id="CDW80616.1"/>
    </source>
</evidence>
<evidence type="ECO:0000313" key="5">
    <source>
        <dbReference type="Proteomes" id="UP000039865"/>
    </source>
</evidence>
<dbReference type="AlphaFoldDB" id="A0A078AFK5"/>
<evidence type="ECO:0000256" key="1">
    <source>
        <dbReference type="SAM" id="Coils"/>
    </source>
</evidence>